<evidence type="ECO:0000256" key="1">
    <source>
        <dbReference type="SAM" id="MobiDB-lite"/>
    </source>
</evidence>
<keyword evidence="3" id="KW-1185">Reference proteome</keyword>
<organism evidence="2 3">
    <name type="scientific">Rotaria magnacalcarata</name>
    <dbReference type="NCBI Taxonomy" id="392030"/>
    <lineage>
        <taxon>Eukaryota</taxon>
        <taxon>Metazoa</taxon>
        <taxon>Spiralia</taxon>
        <taxon>Gnathifera</taxon>
        <taxon>Rotifera</taxon>
        <taxon>Eurotatoria</taxon>
        <taxon>Bdelloidea</taxon>
        <taxon>Philodinida</taxon>
        <taxon>Philodinidae</taxon>
        <taxon>Rotaria</taxon>
    </lineage>
</organism>
<protein>
    <submittedName>
        <fullName evidence="2">Uncharacterized protein</fullName>
    </submittedName>
</protein>
<dbReference type="Proteomes" id="UP000663866">
    <property type="component" value="Unassembled WGS sequence"/>
</dbReference>
<sequence>MGTFLPFGCGNKPAHLETYLGSNTTSRYLSYATSPSSSSTKPHGYYRAVNSSYRNHYGQRQPNNYSYHGPTTYSEQQTLYRRNQS</sequence>
<dbReference type="EMBL" id="CAJOBG010003205">
    <property type="protein sequence ID" value="CAF4051354.1"/>
    <property type="molecule type" value="Genomic_DNA"/>
</dbReference>
<accession>A0A819S0V7</accession>
<evidence type="ECO:0000313" key="3">
    <source>
        <dbReference type="Proteomes" id="UP000663866"/>
    </source>
</evidence>
<dbReference type="AlphaFoldDB" id="A0A819S0V7"/>
<evidence type="ECO:0000313" key="2">
    <source>
        <dbReference type="EMBL" id="CAF4051354.1"/>
    </source>
</evidence>
<proteinExistence type="predicted"/>
<name>A0A819S0V7_9BILA</name>
<reference evidence="2" key="1">
    <citation type="submission" date="2021-02" db="EMBL/GenBank/DDBJ databases">
        <authorList>
            <person name="Nowell W R."/>
        </authorList>
    </citation>
    <scope>NUCLEOTIDE SEQUENCE</scope>
</reference>
<gene>
    <name evidence="2" type="ORF">OVN521_LOCUS18013</name>
</gene>
<comment type="caution">
    <text evidence="2">The sequence shown here is derived from an EMBL/GenBank/DDBJ whole genome shotgun (WGS) entry which is preliminary data.</text>
</comment>
<feature type="region of interest" description="Disordered" evidence="1">
    <location>
        <begin position="55"/>
        <end position="85"/>
    </location>
</feature>